<comment type="caution">
    <text evidence="1">The sequence shown here is derived from an EMBL/GenBank/DDBJ whole genome shotgun (WGS) entry which is preliminary data.</text>
</comment>
<sequence length="85" mass="10379">MVLQKSVLTKFKHFQKFEILFQDWELTPSLLMIHLLIWKSFQTTMLFLLVGQNLIMSVVKYWREYLINTRFFPFHITKQQDVSKP</sequence>
<name>A0A3N0V7Z9_9PROT</name>
<evidence type="ECO:0000313" key="2">
    <source>
        <dbReference type="Proteomes" id="UP000275137"/>
    </source>
</evidence>
<organism evidence="1 2">
    <name type="scientific">Pseudomethylobacillus aquaticus</name>
    <dbReference type="NCBI Taxonomy" id="2676064"/>
    <lineage>
        <taxon>Bacteria</taxon>
        <taxon>Pseudomonadati</taxon>
        <taxon>Pseudomonadota</taxon>
        <taxon>Betaproteobacteria</taxon>
        <taxon>Nitrosomonadales</taxon>
        <taxon>Methylophilaceae</taxon>
        <taxon>Pseudomethylobacillus</taxon>
    </lineage>
</organism>
<keyword evidence="2" id="KW-1185">Reference proteome</keyword>
<dbReference type="AlphaFoldDB" id="A0A3N0V7Z9"/>
<dbReference type="EMBL" id="RJVP01000001">
    <property type="protein sequence ID" value="ROH88488.1"/>
    <property type="molecule type" value="Genomic_DNA"/>
</dbReference>
<gene>
    <name evidence="1" type="ORF">ED236_03300</name>
</gene>
<evidence type="ECO:0000313" key="1">
    <source>
        <dbReference type="EMBL" id="ROH88488.1"/>
    </source>
</evidence>
<dbReference type="Proteomes" id="UP000275137">
    <property type="component" value="Unassembled WGS sequence"/>
</dbReference>
<accession>A0A3N0V7Z9</accession>
<protein>
    <submittedName>
        <fullName evidence="1">Uncharacterized protein</fullName>
    </submittedName>
</protein>
<proteinExistence type="predicted"/>
<reference evidence="1 2" key="1">
    <citation type="submission" date="2018-10" db="EMBL/GenBank/DDBJ databases">
        <authorList>
            <person name="Chen W.-M."/>
        </authorList>
    </citation>
    <scope>NUCLEOTIDE SEQUENCE [LARGE SCALE GENOMIC DNA]</scope>
    <source>
        <strain evidence="1 2">H-5</strain>
    </source>
</reference>